<comment type="subunit">
    <text evidence="9">Monomer.</text>
</comment>
<comment type="subcellular location">
    <subcellularLocation>
        <location evidence="9">Cytoplasm</location>
    </subcellularLocation>
</comment>
<dbReference type="InterPro" id="IPR023193">
    <property type="entry name" value="EPSP_synthase_CS"/>
</dbReference>
<feature type="binding site" evidence="9">
    <location>
        <position position="124"/>
    </location>
    <ligand>
        <name>phosphoenolpyruvate</name>
        <dbReference type="ChEBI" id="CHEBI:58702"/>
    </ligand>
</feature>
<dbReference type="Gene3D" id="3.65.10.10">
    <property type="entry name" value="Enolpyruvate transferase domain"/>
    <property type="match status" value="2"/>
</dbReference>
<comment type="catalytic activity">
    <reaction evidence="8">
        <text>3-phosphoshikimate + phosphoenolpyruvate = 5-O-(1-carboxyvinyl)-3-phosphoshikimate + phosphate</text>
        <dbReference type="Rhea" id="RHEA:21256"/>
        <dbReference type="ChEBI" id="CHEBI:43474"/>
        <dbReference type="ChEBI" id="CHEBI:57701"/>
        <dbReference type="ChEBI" id="CHEBI:58702"/>
        <dbReference type="ChEBI" id="CHEBI:145989"/>
        <dbReference type="EC" id="2.5.1.19"/>
    </reaction>
    <physiologicalReaction direction="left-to-right" evidence="8">
        <dbReference type="Rhea" id="RHEA:21257"/>
    </physiologicalReaction>
</comment>
<dbReference type="OrthoDB" id="9809920at2"/>
<keyword evidence="5 9" id="KW-0028">Amino-acid biosynthesis</keyword>
<comment type="caution">
    <text evidence="11">The sequence shown here is derived from an EMBL/GenBank/DDBJ whole genome shotgun (WGS) entry which is preliminary data.</text>
</comment>
<organism evidence="11 12">
    <name type="scientific">Paramagnetospirillum marisnigri</name>
    <dbReference type="NCBI Taxonomy" id="1285242"/>
    <lineage>
        <taxon>Bacteria</taxon>
        <taxon>Pseudomonadati</taxon>
        <taxon>Pseudomonadota</taxon>
        <taxon>Alphaproteobacteria</taxon>
        <taxon>Rhodospirillales</taxon>
        <taxon>Magnetospirillaceae</taxon>
        <taxon>Paramagnetospirillum</taxon>
    </lineage>
</organism>
<dbReference type="RefSeq" id="WP_068489455.1">
    <property type="nucleotide sequence ID" value="NZ_LWQT01000020.1"/>
</dbReference>
<evidence type="ECO:0000256" key="6">
    <source>
        <dbReference type="ARBA" id="ARBA00022679"/>
    </source>
</evidence>
<keyword evidence="7 9" id="KW-0057">Aromatic amino acid biosynthesis</keyword>
<gene>
    <name evidence="9" type="primary">aroA</name>
    <name evidence="11" type="ORF">A6A04_11500</name>
</gene>
<feature type="binding site" evidence="9">
    <location>
        <position position="171"/>
    </location>
    <ligand>
        <name>phosphoenolpyruvate</name>
        <dbReference type="ChEBI" id="CHEBI:58702"/>
    </ligand>
</feature>
<dbReference type="HAMAP" id="MF_00210">
    <property type="entry name" value="EPSP_synth"/>
    <property type="match status" value="1"/>
</dbReference>
<feature type="binding site" evidence="9">
    <location>
        <position position="23"/>
    </location>
    <ligand>
        <name>3-phosphoshikimate</name>
        <dbReference type="ChEBI" id="CHEBI:145989"/>
    </ligand>
</feature>
<dbReference type="GO" id="GO:0009423">
    <property type="term" value="P:chorismate biosynthetic process"/>
    <property type="evidence" value="ECO:0007669"/>
    <property type="project" value="UniProtKB-UniRule"/>
</dbReference>
<dbReference type="PIRSF" id="PIRSF000505">
    <property type="entry name" value="EPSPS"/>
    <property type="match status" value="1"/>
</dbReference>
<dbReference type="FunFam" id="3.65.10.10:FF:000006">
    <property type="entry name" value="3-phosphoshikimate 1-carboxyvinyltransferase"/>
    <property type="match status" value="1"/>
</dbReference>
<dbReference type="Proteomes" id="UP000078428">
    <property type="component" value="Unassembled WGS sequence"/>
</dbReference>
<dbReference type="GO" id="GO:0003866">
    <property type="term" value="F:3-phosphoshikimate 1-carboxyvinyltransferase activity"/>
    <property type="evidence" value="ECO:0007669"/>
    <property type="project" value="UniProtKB-UniRule"/>
</dbReference>
<reference evidence="11 12" key="1">
    <citation type="submission" date="2016-04" db="EMBL/GenBank/DDBJ databases">
        <title>Draft genome sequence of freshwater magnetotactic bacteria Magnetospirillum marisnigri SP-1 and Magnetospirillum moscoviense BB-1.</title>
        <authorList>
            <person name="Koziaeva V."/>
            <person name="Dziuba M.V."/>
            <person name="Ivanov T.M."/>
            <person name="Kuznetsov B."/>
            <person name="Grouzdev D.S."/>
        </authorList>
    </citation>
    <scope>NUCLEOTIDE SEQUENCE [LARGE SCALE GENOMIC DNA]</scope>
    <source>
        <strain evidence="11 12">SP-1</strain>
    </source>
</reference>
<feature type="binding site" evidence="9">
    <location>
        <position position="397"/>
    </location>
    <ligand>
        <name>phosphoenolpyruvate</name>
        <dbReference type="ChEBI" id="CHEBI:58702"/>
    </ligand>
</feature>
<evidence type="ECO:0000256" key="1">
    <source>
        <dbReference type="ARBA" id="ARBA00002174"/>
    </source>
</evidence>
<dbReference type="EMBL" id="LWQT01000020">
    <property type="protein sequence ID" value="OAN55273.1"/>
    <property type="molecule type" value="Genomic_DNA"/>
</dbReference>
<feature type="binding site" evidence="9">
    <location>
        <position position="23"/>
    </location>
    <ligand>
        <name>phosphoenolpyruvate</name>
        <dbReference type="ChEBI" id="CHEBI:58702"/>
    </ligand>
</feature>
<dbReference type="Pfam" id="PF00275">
    <property type="entry name" value="EPSP_synthase"/>
    <property type="match status" value="1"/>
</dbReference>
<comment type="function">
    <text evidence="1 9">Catalyzes the transfer of the enolpyruvyl moiety of phosphoenolpyruvate (PEP) to the 5-hydroxyl of shikimate-3-phosphate (S3P) to produce enolpyruvyl shikimate-3-phosphate and inorganic phosphate.</text>
</comment>
<dbReference type="InterPro" id="IPR001986">
    <property type="entry name" value="Enolpyruvate_Tfrase_dom"/>
</dbReference>
<dbReference type="PROSITE" id="PS00104">
    <property type="entry name" value="EPSP_SYNTHASE_1"/>
    <property type="match status" value="1"/>
</dbReference>
<dbReference type="InterPro" id="IPR013792">
    <property type="entry name" value="RNA3'P_cycl/enolpyr_Trfase_a/b"/>
</dbReference>
<feature type="binding site" evidence="9">
    <location>
        <position position="349"/>
    </location>
    <ligand>
        <name>3-phosphoshikimate</name>
        <dbReference type="ChEBI" id="CHEBI:145989"/>
    </ligand>
</feature>
<sequence>MAKPLISSRVSRLAGSARIPGDKSISHRALMFGALAVGESTVTGLLEGDDVLRTASAMRALGAEVERLADGSWRLFGRGVGGLVEPADVLDMGNSGTGARLLMGLVAAHPFTTIFTGDASLRSRPMRRVSAPLERMGARFVGRDGGRLPMAVVGATQPLPITYELPVASAQVKSAILLAGLNTPGETTVIEREATRDHTELMLRNFGATVRTEAAEGGGFAITVTGYPELTGRPVVVPADPSSAAFPAVAALLVEGSEIRLPGVGTNPLRTGLYQTLLEMGADIYLDNARDQAGEPVADLVVRSSRLKGVDVPAERAPSMIDEYPILAVAAAFAEGTTTMRGLGELRVKESDRLAAMARGLAACGVAVEETQDTLIVHGTGRAPAGDATVTTHFDHRIAMSFLVMGMASARPVKVDDAEAIDTSFPGFAALMNGLGGKIEAVGE</sequence>
<evidence type="ECO:0000256" key="3">
    <source>
        <dbReference type="ARBA" id="ARBA00009948"/>
    </source>
</evidence>
<evidence type="ECO:0000313" key="12">
    <source>
        <dbReference type="Proteomes" id="UP000078428"/>
    </source>
</evidence>
<feature type="active site" description="Proton acceptor" evidence="9">
    <location>
        <position position="322"/>
    </location>
</feature>
<feature type="binding site" evidence="9">
    <location>
        <position position="171"/>
    </location>
    <ligand>
        <name>3-phosphoshikimate</name>
        <dbReference type="ChEBI" id="CHEBI:145989"/>
    </ligand>
</feature>
<accession>A0A178MXK9</accession>
<dbReference type="PANTHER" id="PTHR21090:SF5">
    <property type="entry name" value="PENTAFUNCTIONAL AROM POLYPEPTIDE"/>
    <property type="match status" value="1"/>
</dbReference>
<evidence type="ECO:0000256" key="2">
    <source>
        <dbReference type="ARBA" id="ARBA00004811"/>
    </source>
</evidence>
<comment type="similarity">
    <text evidence="3 9">Belongs to the EPSP synthase family.</text>
</comment>
<evidence type="ECO:0000256" key="8">
    <source>
        <dbReference type="ARBA" id="ARBA00044633"/>
    </source>
</evidence>
<evidence type="ECO:0000313" key="11">
    <source>
        <dbReference type="EMBL" id="OAN55273.1"/>
    </source>
</evidence>
<keyword evidence="4 9" id="KW-0963">Cytoplasm</keyword>
<dbReference type="GO" id="GO:0008652">
    <property type="term" value="P:amino acid biosynthetic process"/>
    <property type="evidence" value="ECO:0007669"/>
    <property type="project" value="UniProtKB-KW"/>
</dbReference>
<feature type="binding site" evidence="9">
    <location>
        <position position="169"/>
    </location>
    <ligand>
        <name>3-phosphoshikimate</name>
        <dbReference type="ChEBI" id="CHEBI:145989"/>
    </ligand>
</feature>
<proteinExistence type="inferred from homology"/>
<dbReference type="EC" id="2.5.1.19" evidence="9"/>
<evidence type="ECO:0000256" key="7">
    <source>
        <dbReference type="ARBA" id="ARBA00023141"/>
    </source>
</evidence>
<dbReference type="FunFam" id="3.65.10.10:FF:000005">
    <property type="entry name" value="3-phosphoshikimate 1-carboxyvinyltransferase"/>
    <property type="match status" value="1"/>
</dbReference>
<dbReference type="NCBIfam" id="TIGR01356">
    <property type="entry name" value="aroA"/>
    <property type="match status" value="1"/>
</dbReference>
<evidence type="ECO:0000259" key="10">
    <source>
        <dbReference type="Pfam" id="PF00275"/>
    </source>
</evidence>
<comment type="caution">
    <text evidence="9">Lacks conserved residue(s) required for the propagation of feature annotation.</text>
</comment>
<dbReference type="GO" id="GO:0009073">
    <property type="term" value="P:aromatic amino acid family biosynthetic process"/>
    <property type="evidence" value="ECO:0007669"/>
    <property type="project" value="UniProtKB-KW"/>
</dbReference>
<feature type="binding site" evidence="9">
    <location>
        <position position="322"/>
    </location>
    <ligand>
        <name>3-phosphoshikimate</name>
        <dbReference type="ChEBI" id="CHEBI:145989"/>
    </ligand>
</feature>
<comment type="pathway">
    <text evidence="2 9">Metabolic intermediate biosynthesis; chorismate biosynthesis; chorismate from D-erythrose 4-phosphate and phosphoenolpyruvate: step 6/7.</text>
</comment>
<keyword evidence="6 9" id="KW-0808">Transferase</keyword>
<evidence type="ECO:0000256" key="9">
    <source>
        <dbReference type="HAMAP-Rule" id="MF_00210"/>
    </source>
</evidence>
<protein>
    <recommendedName>
        <fullName evidence="9">3-phosphoshikimate 1-carboxyvinyltransferase</fullName>
        <ecNumber evidence="9">2.5.1.19</ecNumber>
    </recommendedName>
    <alternativeName>
        <fullName evidence="9">5-enolpyruvylshikimate-3-phosphate synthase</fullName>
        <shortName evidence="9">EPSP synthase</shortName>
        <shortName evidence="9">EPSPS</shortName>
    </alternativeName>
</protein>
<dbReference type="UniPathway" id="UPA00053">
    <property type="reaction ID" value="UER00089"/>
</dbReference>
<dbReference type="CDD" id="cd01556">
    <property type="entry name" value="EPSP_synthase"/>
    <property type="match status" value="1"/>
</dbReference>
<dbReference type="InterPro" id="IPR036968">
    <property type="entry name" value="Enolpyruvate_Tfrase_sf"/>
</dbReference>
<dbReference type="GO" id="GO:0005737">
    <property type="term" value="C:cytoplasm"/>
    <property type="evidence" value="ECO:0007669"/>
    <property type="project" value="UniProtKB-SubCell"/>
</dbReference>
<feature type="binding site" evidence="9">
    <location>
        <position position="96"/>
    </location>
    <ligand>
        <name>phosphoenolpyruvate</name>
        <dbReference type="ChEBI" id="CHEBI:58702"/>
    </ligand>
</feature>
<feature type="domain" description="Enolpyruvate transferase" evidence="10">
    <location>
        <begin position="10"/>
        <end position="429"/>
    </location>
</feature>
<feature type="binding site" evidence="9">
    <location>
        <position position="353"/>
    </location>
    <ligand>
        <name>phosphoenolpyruvate</name>
        <dbReference type="ChEBI" id="CHEBI:58702"/>
    </ligand>
</feature>
<dbReference type="AlphaFoldDB" id="A0A178MXK9"/>
<evidence type="ECO:0000256" key="5">
    <source>
        <dbReference type="ARBA" id="ARBA00022605"/>
    </source>
</evidence>
<dbReference type="InterPro" id="IPR006264">
    <property type="entry name" value="EPSP_synthase"/>
</dbReference>
<dbReference type="SUPFAM" id="SSF55205">
    <property type="entry name" value="EPT/RTPC-like"/>
    <property type="match status" value="1"/>
</dbReference>
<evidence type="ECO:0000256" key="4">
    <source>
        <dbReference type="ARBA" id="ARBA00022490"/>
    </source>
</evidence>
<dbReference type="PROSITE" id="PS00885">
    <property type="entry name" value="EPSP_SYNTHASE_2"/>
    <property type="match status" value="1"/>
</dbReference>
<feature type="binding site" evidence="9">
    <location>
        <position position="28"/>
    </location>
    <ligand>
        <name>3-phosphoshikimate</name>
        <dbReference type="ChEBI" id="CHEBI:145989"/>
    </ligand>
</feature>
<dbReference type="STRING" id="1285242.A6A04_11500"/>
<name>A0A178MXK9_9PROT</name>
<dbReference type="PANTHER" id="PTHR21090">
    <property type="entry name" value="AROM/DEHYDROQUINATE SYNTHASE"/>
    <property type="match status" value="1"/>
</dbReference>
<keyword evidence="12" id="KW-1185">Reference proteome</keyword>
<feature type="binding site" evidence="9">
    <location>
        <position position="24"/>
    </location>
    <ligand>
        <name>3-phosphoshikimate</name>
        <dbReference type="ChEBI" id="CHEBI:145989"/>
    </ligand>
</feature>